<evidence type="ECO:0000256" key="2">
    <source>
        <dbReference type="ARBA" id="ARBA00023235"/>
    </source>
</evidence>
<gene>
    <name evidence="4" type="ORF">GCM10010466_66320</name>
</gene>
<dbReference type="Gene3D" id="3.20.20.240">
    <property type="entry name" value="Methylmalonyl-CoA mutase"/>
    <property type="match status" value="1"/>
</dbReference>
<organism evidence="4 5">
    <name type="scientific">Planomonospora alba</name>
    <dbReference type="NCBI Taxonomy" id="161354"/>
    <lineage>
        <taxon>Bacteria</taxon>
        <taxon>Bacillati</taxon>
        <taxon>Actinomycetota</taxon>
        <taxon>Actinomycetes</taxon>
        <taxon>Streptosporangiales</taxon>
        <taxon>Streptosporangiaceae</taxon>
        <taxon>Planomonospora</taxon>
    </lineage>
</organism>
<evidence type="ECO:0000256" key="1">
    <source>
        <dbReference type="ARBA" id="ARBA00022628"/>
    </source>
</evidence>
<dbReference type="Pfam" id="PF06368">
    <property type="entry name" value="Met_asp_mut_E"/>
    <property type="match status" value="1"/>
</dbReference>
<keyword evidence="2" id="KW-0413">Isomerase</keyword>
<evidence type="ECO:0000313" key="5">
    <source>
        <dbReference type="Proteomes" id="UP001500320"/>
    </source>
</evidence>
<proteinExistence type="predicted"/>
<keyword evidence="5" id="KW-1185">Reference proteome</keyword>
<reference evidence="5" key="1">
    <citation type="journal article" date="2019" name="Int. J. Syst. Evol. Microbiol.">
        <title>The Global Catalogue of Microorganisms (GCM) 10K type strain sequencing project: providing services to taxonomists for standard genome sequencing and annotation.</title>
        <authorList>
            <consortium name="The Broad Institute Genomics Platform"/>
            <consortium name="The Broad Institute Genome Sequencing Center for Infectious Disease"/>
            <person name="Wu L."/>
            <person name="Ma J."/>
        </authorList>
    </citation>
    <scope>NUCLEOTIDE SEQUENCE [LARGE SCALE GENOMIC DNA]</scope>
    <source>
        <strain evidence="5">JCM 9373</strain>
    </source>
</reference>
<dbReference type="RefSeq" id="WP_344866616.1">
    <property type="nucleotide sequence ID" value="NZ_BAAAUT010000096.1"/>
</dbReference>
<dbReference type="Proteomes" id="UP001500320">
    <property type="component" value="Unassembled WGS sequence"/>
</dbReference>
<evidence type="ECO:0000313" key="4">
    <source>
        <dbReference type="EMBL" id="GAA3166274.1"/>
    </source>
</evidence>
<dbReference type="EMBL" id="BAAAUT010000096">
    <property type="protein sequence ID" value="GAA3166274.1"/>
    <property type="molecule type" value="Genomic_DNA"/>
</dbReference>
<name>A0ABP6P5N1_9ACTN</name>
<keyword evidence="3" id="KW-0170">Cobalt</keyword>
<evidence type="ECO:0000256" key="3">
    <source>
        <dbReference type="ARBA" id="ARBA00023285"/>
    </source>
</evidence>
<dbReference type="SUPFAM" id="SSF51703">
    <property type="entry name" value="Cobalamin (vitamin B12)-dependent enzymes"/>
    <property type="match status" value="1"/>
</dbReference>
<dbReference type="InterPro" id="IPR016176">
    <property type="entry name" value="Cbl-dep_enz_cat"/>
</dbReference>
<comment type="caution">
    <text evidence="4">The sequence shown here is derived from an EMBL/GenBank/DDBJ whole genome shotgun (WGS) entry which is preliminary data.</text>
</comment>
<protein>
    <submittedName>
        <fullName evidence="4">Methylaspartate mutase</fullName>
    </submittedName>
</protein>
<accession>A0ABP6P5N1</accession>
<keyword evidence="1" id="KW-0846">Cobalamin</keyword>
<sequence length="439" mass="46984">MSGLAPAGGRAPARRRRRGFGGFVLDAHAAGNLVVQPRMGFSDPGEMRSGLMATKEAAATTVGTLTLDSYTRVGDHEAARRALAAGLRLNGYPIVNHGPQTTGLMLDGIRGDDFPVQVRHGSATPLAIFAALIEAGLDATEGGPVSYCLPYGRVPLAESVRNWARCCELFARLRDAGREPHLETFGGCMLGQLCPPSQLVAISVLEALFFRMYGLRSISVSYAQQTNAEQDREAVFALRRLCAELLPEVEWHVVIYAYMGVYPVTPEGAHHLLGRAAELAVATSSERLIVKTVAEAHRIPTVAENVAALEHAAAVAAAARPARGPALTEDTPTYLEARALVEAVLDLDADVGRALLRAFSHGYLDIPYCVHPDNRGRTRSRIDAEGRLQWADIGSLPLAHVVEGVRPGGMTSSGLLDALSYVQRRFDASGGELPALRGR</sequence>
<dbReference type="PIRSF" id="PIRSF001495">
    <property type="entry name" value="Met_asp_mut_epsi"/>
    <property type="match status" value="1"/>
</dbReference>
<dbReference type="InterPro" id="IPR006396">
    <property type="entry name" value="Glu_mut_E"/>
</dbReference>